<keyword evidence="2" id="KW-0813">Transport</keyword>
<accession>A0A6P2CNQ5</accession>
<dbReference type="AlphaFoldDB" id="A0A6P2CNQ5"/>
<dbReference type="PROSITE" id="PS50893">
    <property type="entry name" value="ABC_TRANSPORTER_2"/>
    <property type="match status" value="1"/>
</dbReference>
<dbReference type="InterPro" id="IPR027417">
    <property type="entry name" value="P-loop_NTPase"/>
</dbReference>
<dbReference type="SMART" id="SM00382">
    <property type="entry name" value="AAA"/>
    <property type="match status" value="1"/>
</dbReference>
<comment type="similarity">
    <text evidence="1">Belongs to the ABC transporter superfamily.</text>
</comment>
<dbReference type="GO" id="GO:0005524">
    <property type="term" value="F:ATP binding"/>
    <property type="evidence" value="ECO:0007669"/>
    <property type="project" value="UniProtKB-KW"/>
</dbReference>
<evidence type="ECO:0000256" key="2">
    <source>
        <dbReference type="ARBA" id="ARBA00022448"/>
    </source>
</evidence>
<dbReference type="PANTHER" id="PTHR42711">
    <property type="entry name" value="ABC TRANSPORTER ATP-BINDING PROTEIN"/>
    <property type="match status" value="1"/>
</dbReference>
<evidence type="ECO:0000256" key="1">
    <source>
        <dbReference type="ARBA" id="ARBA00005417"/>
    </source>
</evidence>
<evidence type="ECO:0000259" key="5">
    <source>
        <dbReference type="PROSITE" id="PS50893"/>
    </source>
</evidence>
<dbReference type="InterPro" id="IPR003439">
    <property type="entry name" value="ABC_transporter-like_ATP-bd"/>
</dbReference>
<dbReference type="SUPFAM" id="SSF52540">
    <property type="entry name" value="P-loop containing nucleoside triphosphate hydrolases"/>
    <property type="match status" value="1"/>
</dbReference>
<dbReference type="PROSITE" id="PS00211">
    <property type="entry name" value="ABC_TRANSPORTER_1"/>
    <property type="match status" value="1"/>
</dbReference>
<name>A0A6P2CNQ5_9LACO</name>
<feature type="domain" description="ABC transporter" evidence="5">
    <location>
        <begin position="2"/>
        <end position="217"/>
    </location>
</feature>
<evidence type="ECO:0000313" key="7">
    <source>
        <dbReference type="Proteomes" id="UP000442244"/>
    </source>
</evidence>
<dbReference type="InterPro" id="IPR050763">
    <property type="entry name" value="ABC_transporter_ATP-binding"/>
</dbReference>
<dbReference type="PANTHER" id="PTHR42711:SF5">
    <property type="entry name" value="ABC TRANSPORTER ATP-BINDING PROTEIN NATA"/>
    <property type="match status" value="1"/>
</dbReference>
<reference evidence="6 7" key="1">
    <citation type="submission" date="2019-01" db="EMBL/GenBank/DDBJ databases">
        <title>Leuconostoc litchii sp. nov., a novel lactic acid bacterium isolated from lychee.</title>
        <authorList>
            <person name="Wang L.-T."/>
        </authorList>
    </citation>
    <scope>NUCLEOTIDE SEQUENCE [LARGE SCALE GENOMIC DNA]</scope>
    <source>
        <strain evidence="6 7">MB7</strain>
    </source>
</reference>
<protein>
    <submittedName>
        <fullName evidence="6">ABC transporter ATP-binding protein</fullName>
    </submittedName>
</protein>
<keyword evidence="7" id="KW-1185">Reference proteome</keyword>
<dbReference type="Pfam" id="PF00005">
    <property type="entry name" value="ABC_tran"/>
    <property type="match status" value="1"/>
</dbReference>
<dbReference type="EMBL" id="SDGY01000001">
    <property type="protein sequence ID" value="TYC47496.1"/>
    <property type="molecule type" value="Genomic_DNA"/>
</dbReference>
<dbReference type="Gene3D" id="3.40.50.300">
    <property type="entry name" value="P-loop containing nucleotide triphosphate hydrolases"/>
    <property type="match status" value="1"/>
</dbReference>
<sequence>MLAIKNLSVSYGHKVVLTVPKLNINKGEIIGIMGQSGSGKSTLVNSCLGLVAYKGKIAVNTHDIGVLMQEQHYVDTMTNQKVIEGLLNTRIKSDRKLFDLINFFDFNSQLSLHFKNLSGGQKQRMSLIMLLYQEPTLLFLDEMTTGLDFESRRALIKKLKVYFKEHQTTVIMVTHYAQEIEALADKLLIIHDGQVKAFDQPKKLFQQYIGYSAFIIDNDVTKTVKVQKLEDEYKTVHQLLDDSDDFSRTRSSIELVYTEIMKGNVHG</sequence>
<evidence type="ECO:0000313" key="6">
    <source>
        <dbReference type="EMBL" id="TYC47496.1"/>
    </source>
</evidence>
<organism evidence="6 7">
    <name type="scientific">Leuconostoc litchii</name>
    <dbReference type="NCBI Taxonomy" id="1981069"/>
    <lineage>
        <taxon>Bacteria</taxon>
        <taxon>Bacillati</taxon>
        <taxon>Bacillota</taxon>
        <taxon>Bacilli</taxon>
        <taxon>Lactobacillales</taxon>
        <taxon>Lactobacillaceae</taxon>
        <taxon>Leuconostoc</taxon>
    </lineage>
</organism>
<dbReference type="Proteomes" id="UP000442244">
    <property type="component" value="Unassembled WGS sequence"/>
</dbReference>
<gene>
    <name evidence="6" type="ORF">ESZ47_04975</name>
</gene>
<dbReference type="OrthoDB" id="9804819at2"/>
<keyword evidence="3" id="KW-0547">Nucleotide-binding</keyword>
<dbReference type="RefSeq" id="WP_148605306.1">
    <property type="nucleotide sequence ID" value="NZ_BSUV01000001.1"/>
</dbReference>
<keyword evidence="4 6" id="KW-0067">ATP-binding</keyword>
<dbReference type="InterPro" id="IPR017871">
    <property type="entry name" value="ABC_transporter-like_CS"/>
</dbReference>
<proteinExistence type="inferred from homology"/>
<dbReference type="InterPro" id="IPR003593">
    <property type="entry name" value="AAA+_ATPase"/>
</dbReference>
<evidence type="ECO:0000256" key="3">
    <source>
        <dbReference type="ARBA" id="ARBA00022741"/>
    </source>
</evidence>
<comment type="caution">
    <text evidence="6">The sequence shown here is derived from an EMBL/GenBank/DDBJ whole genome shotgun (WGS) entry which is preliminary data.</text>
</comment>
<evidence type="ECO:0000256" key="4">
    <source>
        <dbReference type="ARBA" id="ARBA00022840"/>
    </source>
</evidence>
<dbReference type="GO" id="GO:0016887">
    <property type="term" value="F:ATP hydrolysis activity"/>
    <property type="evidence" value="ECO:0007669"/>
    <property type="project" value="InterPro"/>
</dbReference>